<dbReference type="Proteomes" id="UP000598360">
    <property type="component" value="Unassembled WGS sequence"/>
</dbReference>
<keyword evidence="1" id="KW-1133">Transmembrane helix</keyword>
<keyword evidence="1" id="KW-0812">Transmembrane</keyword>
<sequence>MLVLGALLSVLGVSIVLACAINDRTIEEARGNAVAEVVDTSLTRTVVRFSTDDGRIFIPPAGVLYPEGLQTGQQVRVEYDQRNPDLVRVAERTAAVSLLPVATSLLGVWVVLGPVYWVLRRRS</sequence>
<protein>
    <submittedName>
        <fullName evidence="2">DUF3592 domain-containing protein</fullName>
    </submittedName>
</protein>
<evidence type="ECO:0000256" key="1">
    <source>
        <dbReference type="SAM" id="Phobius"/>
    </source>
</evidence>
<proteinExistence type="predicted"/>
<keyword evidence="1" id="KW-0472">Membrane</keyword>
<evidence type="ECO:0000313" key="2">
    <source>
        <dbReference type="EMBL" id="MBE9374906.1"/>
    </source>
</evidence>
<dbReference type="EMBL" id="JADEYC010000016">
    <property type="protein sequence ID" value="MBE9374906.1"/>
    <property type="molecule type" value="Genomic_DNA"/>
</dbReference>
<name>A0A929BBC9_9PSEU</name>
<organism evidence="2 3">
    <name type="scientific">Saccharopolyspora montiporae</name>
    <dbReference type="NCBI Taxonomy" id="2781240"/>
    <lineage>
        <taxon>Bacteria</taxon>
        <taxon>Bacillati</taxon>
        <taxon>Actinomycetota</taxon>
        <taxon>Actinomycetes</taxon>
        <taxon>Pseudonocardiales</taxon>
        <taxon>Pseudonocardiaceae</taxon>
        <taxon>Saccharopolyspora</taxon>
    </lineage>
</organism>
<reference evidence="2" key="1">
    <citation type="submission" date="2020-10" db="EMBL/GenBank/DDBJ databases">
        <title>Diversity and distribution of actinomycetes associated with coral in the coast of Hainan.</title>
        <authorList>
            <person name="Li F."/>
        </authorList>
    </citation>
    <scope>NUCLEOTIDE SEQUENCE</scope>
    <source>
        <strain evidence="2">HNM0983</strain>
    </source>
</reference>
<dbReference type="AlphaFoldDB" id="A0A929BBC9"/>
<keyword evidence="3" id="KW-1185">Reference proteome</keyword>
<comment type="caution">
    <text evidence="2">The sequence shown here is derived from an EMBL/GenBank/DDBJ whole genome shotgun (WGS) entry which is preliminary data.</text>
</comment>
<evidence type="ECO:0000313" key="3">
    <source>
        <dbReference type="Proteomes" id="UP000598360"/>
    </source>
</evidence>
<gene>
    <name evidence="2" type="ORF">IQ251_10670</name>
</gene>
<feature type="transmembrane region" description="Helical" evidence="1">
    <location>
        <begin position="94"/>
        <end position="119"/>
    </location>
</feature>
<accession>A0A929BBC9</accession>